<proteinExistence type="predicted"/>
<dbReference type="AlphaFoldDB" id="A0A1H9GF42"/>
<sequence length="109" mass="12441">MTEDQNALKVFEEELGEVAQELLVMSLDFLKLQQQVSKAIRFGINEQRDLPTSNKERIEAEWQDLLGSVQNLAKHGIDLRPNLSAIVMKMDKIECYTEYSKKLGQVVSS</sequence>
<evidence type="ECO:0000313" key="2">
    <source>
        <dbReference type="Proteomes" id="UP000198749"/>
    </source>
</evidence>
<protein>
    <submittedName>
        <fullName evidence="1">Uncharacterized protein</fullName>
    </submittedName>
</protein>
<accession>A0A1H9GF42</accession>
<dbReference type="RefSeq" id="WP_091356465.1">
    <property type="nucleotide sequence ID" value="NZ_AP025284.1"/>
</dbReference>
<evidence type="ECO:0000313" key="1">
    <source>
        <dbReference type="EMBL" id="SEQ48673.1"/>
    </source>
</evidence>
<organism evidence="1 2">
    <name type="scientific">Amphritea atlantica</name>
    <dbReference type="NCBI Taxonomy" id="355243"/>
    <lineage>
        <taxon>Bacteria</taxon>
        <taxon>Pseudomonadati</taxon>
        <taxon>Pseudomonadota</taxon>
        <taxon>Gammaproteobacteria</taxon>
        <taxon>Oceanospirillales</taxon>
        <taxon>Oceanospirillaceae</taxon>
        <taxon>Amphritea</taxon>
    </lineage>
</organism>
<name>A0A1H9GF42_9GAMM</name>
<reference evidence="2" key="1">
    <citation type="submission" date="2016-10" db="EMBL/GenBank/DDBJ databases">
        <authorList>
            <person name="Varghese N."/>
            <person name="Submissions S."/>
        </authorList>
    </citation>
    <scope>NUCLEOTIDE SEQUENCE [LARGE SCALE GENOMIC DNA]</scope>
    <source>
        <strain evidence="2">DSM 18887</strain>
    </source>
</reference>
<dbReference type="STRING" id="355243.SAMN03080615_01644"/>
<keyword evidence="2" id="KW-1185">Reference proteome</keyword>
<dbReference type="EMBL" id="FOGB01000004">
    <property type="protein sequence ID" value="SEQ48673.1"/>
    <property type="molecule type" value="Genomic_DNA"/>
</dbReference>
<gene>
    <name evidence="1" type="ORF">SAMN03080615_01644</name>
</gene>
<dbReference type="Proteomes" id="UP000198749">
    <property type="component" value="Unassembled WGS sequence"/>
</dbReference>